<gene>
    <name evidence="1" type="ORF">L1987_09862</name>
</gene>
<dbReference type="EMBL" id="CM042020">
    <property type="protein sequence ID" value="KAI3822274.1"/>
    <property type="molecule type" value="Genomic_DNA"/>
</dbReference>
<evidence type="ECO:0000313" key="1">
    <source>
        <dbReference type="EMBL" id="KAI3822274.1"/>
    </source>
</evidence>
<reference evidence="2" key="1">
    <citation type="journal article" date="2022" name="Mol. Ecol. Resour.">
        <title>The genomes of chicory, endive, great burdock and yacon provide insights into Asteraceae palaeo-polyploidization history and plant inulin production.</title>
        <authorList>
            <person name="Fan W."/>
            <person name="Wang S."/>
            <person name="Wang H."/>
            <person name="Wang A."/>
            <person name="Jiang F."/>
            <person name="Liu H."/>
            <person name="Zhao H."/>
            <person name="Xu D."/>
            <person name="Zhang Y."/>
        </authorList>
    </citation>
    <scope>NUCLEOTIDE SEQUENCE [LARGE SCALE GENOMIC DNA]</scope>
    <source>
        <strain evidence="2">cv. Yunnan</strain>
    </source>
</reference>
<protein>
    <submittedName>
        <fullName evidence="1">Uncharacterized protein</fullName>
    </submittedName>
</protein>
<name>A0ACB9JQV5_9ASTR</name>
<keyword evidence="2" id="KW-1185">Reference proteome</keyword>
<organism evidence="1 2">
    <name type="scientific">Smallanthus sonchifolius</name>
    <dbReference type="NCBI Taxonomy" id="185202"/>
    <lineage>
        <taxon>Eukaryota</taxon>
        <taxon>Viridiplantae</taxon>
        <taxon>Streptophyta</taxon>
        <taxon>Embryophyta</taxon>
        <taxon>Tracheophyta</taxon>
        <taxon>Spermatophyta</taxon>
        <taxon>Magnoliopsida</taxon>
        <taxon>eudicotyledons</taxon>
        <taxon>Gunneridae</taxon>
        <taxon>Pentapetalae</taxon>
        <taxon>asterids</taxon>
        <taxon>campanulids</taxon>
        <taxon>Asterales</taxon>
        <taxon>Asteraceae</taxon>
        <taxon>Asteroideae</taxon>
        <taxon>Heliantheae alliance</taxon>
        <taxon>Millerieae</taxon>
        <taxon>Smallanthus</taxon>
    </lineage>
</organism>
<sequence>MTVSMLPAHAQTQTCAAKLIPCSPYLNSTTTPPNSCCDPLKEAVANDLQCLCSLYYNPSFMSGLGVDVDQALRLPRLCGISDTSACKTAQAPGGSSTQPPPGTS</sequence>
<accession>A0ACB9JQV5</accession>
<evidence type="ECO:0000313" key="2">
    <source>
        <dbReference type="Proteomes" id="UP001056120"/>
    </source>
</evidence>
<reference evidence="1 2" key="2">
    <citation type="journal article" date="2022" name="Mol. Ecol. Resour.">
        <title>The genomes of chicory, endive, great burdock and yacon provide insights into Asteraceae paleo-polyploidization history and plant inulin production.</title>
        <authorList>
            <person name="Fan W."/>
            <person name="Wang S."/>
            <person name="Wang H."/>
            <person name="Wang A."/>
            <person name="Jiang F."/>
            <person name="Liu H."/>
            <person name="Zhao H."/>
            <person name="Xu D."/>
            <person name="Zhang Y."/>
        </authorList>
    </citation>
    <scope>NUCLEOTIDE SEQUENCE [LARGE SCALE GENOMIC DNA]</scope>
    <source>
        <strain evidence="2">cv. Yunnan</strain>
        <tissue evidence="1">Leaves</tissue>
    </source>
</reference>
<proteinExistence type="predicted"/>
<comment type="caution">
    <text evidence="1">The sequence shown here is derived from an EMBL/GenBank/DDBJ whole genome shotgun (WGS) entry which is preliminary data.</text>
</comment>
<dbReference type="Proteomes" id="UP001056120">
    <property type="component" value="Linkage Group LG03"/>
</dbReference>